<reference evidence="9 10" key="1">
    <citation type="submission" date="2017-02" db="EMBL/GenBank/DDBJ databases">
        <title>The new phylogeny of genus Mycobacterium.</title>
        <authorList>
            <person name="Tortoli E."/>
            <person name="Trovato A."/>
            <person name="Cirillo D.M."/>
        </authorList>
    </citation>
    <scope>NUCLEOTIDE SEQUENCE [LARGE SCALE GENOMIC DNA]</scope>
    <source>
        <strain evidence="9 10">RW6</strain>
    </source>
</reference>
<evidence type="ECO:0000259" key="8">
    <source>
        <dbReference type="Pfam" id="PF21105"/>
    </source>
</evidence>
<keyword evidence="3" id="KW-0479">Metal-binding</keyword>
<gene>
    <name evidence="9" type="ORF">BST13_19750</name>
</gene>
<keyword evidence="5" id="KW-0408">Iron</keyword>
<dbReference type="RefSeq" id="WP_083165710.1">
    <property type="nucleotide sequence ID" value="NZ_MVHF01000020.1"/>
</dbReference>
<dbReference type="Pfam" id="PF21105">
    <property type="entry name" value="DyP_N"/>
    <property type="match status" value="1"/>
</dbReference>
<protein>
    <submittedName>
        <fullName evidence="9">Peroxidase</fullName>
    </submittedName>
</protein>
<keyword evidence="4" id="KW-0560">Oxidoreductase</keyword>
<comment type="similarity">
    <text evidence="6">Belongs to the DyP-type peroxidase family.</text>
</comment>
<feature type="domain" description="DyP dimeric alpha+beta barrel" evidence="8">
    <location>
        <begin position="64"/>
        <end position="150"/>
    </location>
</feature>
<evidence type="ECO:0000256" key="7">
    <source>
        <dbReference type="SAM" id="MobiDB-lite"/>
    </source>
</evidence>
<dbReference type="Proteomes" id="UP000192448">
    <property type="component" value="Unassembled WGS sequence"/>
</dbReference>
<evidence type="ECO:0000256" key="1">
    <source>
        <dbReference type="ARBA" id="ARBA00001970"/>
    </source>
</evidence>
<organism evidence="9 10">
    <name type="scientific">Mycobacterium aquaticum</name>
    <dbReference type="NCBI Taxonomy" id="1927124"/>
    <lineage>
        <taxon>Bacteria</taxon>
        <taxon>Bacillati</taxon>
        <taxon>Actinomycetota</taxon>
        <taxon>Actinomycetes</taxon>
        <taxon>Mycobacteriales</taxon>
        <taxon>Mycobacteriaceae</taxon>
        <taxon>Mycobacterium</taxon>
    </lineage>
</organism>
<evidence type="ECO:0000256" key="5">
    <source>
        <dbReference type="ARBA" id="ARBA00023004"/>
    </source>
</evidence>
<evidence type="ECO:0000313" key="10">
    <source>
        <dbReference type="Proteomes" id="UP000192448"/>
    </source>
</evidence>
<evidence type="ECO:0000313" key="9">
    <source>
        <dbReference type="EMBL" id="ORA33487.1"/>
    </source>
</evidence>
<dbReference type="AlphaFoldDB" id="A0A1X0ATV6"/>
<name>A0A1X0ATV6_9MYCO</name>
<comment type="cofactor">
    <cofactor evidence="1">
        <name>heme b</name>
        <dbReference type="ChEBI" id="CHEBI:60344"/>
    </cofactor>
</comment>
<dbReference type="InterPro" id="IPR011008">
    <property type="entry name" value="Dimeric_a/b-barrel"/>
</dbReference>
<evidence type="ECO:0000256" key="6">
    <source>
        <dbReference type="ARBA" id="ARBA00025737"/>
    </source>
</evidence>
<evidence type="ECO:0000256" key="2">
    <source>
        <dbReference type="ARBA" id="ARBA00022559"/>
    </source>
</evidence>
<keyword evidence="2 9" id="KW-0575">Peroxidase</keyword>
<dbReference type="SUPFAM" id="SSF54909">
    <property type="entry name" value="Dimeric alpha+beta barrel"/>
    <property type="match status" value="1"/>
</dbReference>
<dbReference type="PANTHER" id="PTHR30521">
    <property type="entry name" value="DEFERROCHELATASE/PEROXIDASE"/>
    <property type="match status" value="1"/>
</dbReference>
<dbReference type="GO" id="GO:0004601">
    <property type="term" value="F:peroxidase activity"/>
    <property type="evidence" value="ECO:0007669"/>
    <property type="project" value="UniProtKB-KW"/>
</dbReference>
<dbReference type="GO" id="GO:0020037">
    <property type="term" value="F:heme binding"/>
    <property type="evidence" value="ECO:0007669"/>
    <property type="project" value="InterPro"/>
</dbReference>
<dbReference type="GO" id="GO:0046872">
    <property type="term" value="F:metal ion binding"/>
    <property type="evidence" value="ECO:0007669"/>
    <property type="project" value="UniProtKB-KW"/>
</dbReference>
<comment type="caution">
    <text evidence="9">The sequence shown here is derived from an EMBL/GenBank/DDBJ whole genome shotgun (WGS) entry which is preliminary data.</text>
</comment>
<sequence length="448" mass="49411">MTDAATEALELDDIQHILLTRTPAITGRYEFLTFDTPEGGRAWLSELLDKVQSAADVAATMDSSDRWVTLAFTWTGLRALGVPEDALASFPDAFREGMAARADILGDTGANAPEHWVGGLAGADLHAIAILFSRTDEQCKKSIAEHDKLLARTDGVRSLSYLDLNATPPFNYAHDHFGFRDRLSQPVMKGSGEEPTPGSGDPLEPGEFILGYPDEDGPGPALPRPELLSRNGSYLAYRRLQEHVGRFRDYLRDHADTADEQELLAAKFMGRWRSGAPLVLAPTHDDPELGADPMRNNDFNYKEMDPFGYACPLGSHARRLNPRDTAHNMNRRRMIRRGATYGPALPDGAPDDGVDRGIAAFIICANLVRQFEFAQNVWINDKTFHELGNEHDPIIGTQDNTLDFTVPKRPIRKVHKGLPAFTTLTGGAYFFLPGISALHYLASLQESS</sequence>
<dbReference type="GO" id="GO:0005829">
    <property type="term" value="C:cytosol"/>
    <property type="evidence" value="ECO:0007669"/>
    <property type="project" value="TreeGrafter"/>
</dbReference>
<dbReference type="PROSITE" id="PS51404">
    <property type="entry name" value="DYP_PEROXIDASE"/>
    <property type="match status" value="1"/>
</dbReference>
<dbReference type="InterPro" id="IPR049509">
    <property type="entry name" value="DyP_N"/>
</dbReference>
<keyword evidence="10" id="KW-1185">Reference proteome</keyword>
<evidence type="ECO:0000256" key="4">
    <source>
        <dbReference type="ARBA" id="ARBA00023002"/>
    </source>
</evidence>
<proteinExistence type="inferred from homology"/>
<dbReference type="STRING" id="1927124.BST13_19750"/>
<dbReference type="OrthoDB" id="236246at2"/>
<evidence type="ECO:0000256" key="3">
    <source>
        <dbReference type="ARBA" id="ARBA00022723"/>
    </source>
</evidence>
<dbReference type="EMBL" id="MVHF01000020">
    <property type="protein sequence ID" value="ORA33487.1"/>
    <property type="molecule type" value="Genomic_DNA"/>
</dbReference>
<accession>A0A1X0ATV6</accession>
<dbReference type="PANTHER" id="PTHR30521:SF5">
    <property type="entry name" value="BLR4509 PROTEIN"/>
    <property type="match status" value="1"/>
</dbReference>
<feature type="region of interest" description="Disordered" evidence="7">
    <location>
        <begin position="185"/>
        <end position="208"/>
    </location>
</feature>
<dbReference type="InterPro" id="IPR006314">
    <property type="entry name" value="Dyp_peroxidase"/>
</dbReference>